<accession>A0A222FNN1</accession>
<dbReference type="InterPro" id="IPR019231">
    <property type="entry name" value="DUF2170"/>
</dbReference>
<proteinExistence type="predicted"/>
<dbReference type="EMBL" id="CP022530">
    <property type="protein sequence ID" value="ASP40637.1"/>
    <property type="molecule type" value="Genomic_DNA"/>
</dbReference>
<sequence length="208" mass="23546">MKAKSSAHYQREYRRRLRQQGLVKKEVWILPENAKHLAAVEKQLRRRGDMFEPPGEMDMTHQVERWTTQSLFQALQQSDWFAQGTAAIEMIDGAEPALHVTMHEYGDLPLFLTVSGDQIIVESLLWPASDVTDKARFNDAVLRTHKYLPLSTISLDNIDGEDYYHMFGALSASSILSNVVFEIEVLTSNVIQATEAYNEFLTVTAAAG</sequence>
<organism evidence="1 2">
    <name type="scientific">Bacterioplanes sanyensis</name>
    <dbReference type="NCBI Taxonomy" id="1249553"/>
    <lineage>
        <taxon>Bacteria</taxon>
        <taxon>Pseudomonadati</taxon>
        <taxon>Pseudomonadota</taxon>
        <taxon>Gammaproteobacteria</taxon>
        <taxon>Oceanospirillales</taxon>
        <taxon>Oceanospirillaceae</taxon>
        <taxon>Bacterioplanes</taxon>
    </lineage>
</organism>
<dbReference type="RefSeq" id="WP_094061799.1">
    <property type="nucleotide sequence ID" value="NZ_CP022530.1"/>
</dbReference>
<dbReference type="Proteomes" id="UP000202440">
    <property type="component" value="Chromosome"/>
</dbReference>
<dbReference type="KEGG" id="bsan:CHH28_19075"/>
<protein>
    <recommendedName>
        <fullName evidence="3">DUF2170 domain-containing protein</fullName>
    </recommendedName>
</protein>
<name>A0A222FNN1_9GAMM</name>
<evidence type="ECO:0000313" key="2">
    <source>
        <dbReference type="Proteomes" id="UP000202440"/>
    </source>
</evidence>
<evidence type="ECO:0000313" key="1">
    <source>
        <dbReference type="EMBL" id="ASP40637.1"/>
    </source>
</evidence>
<dbReference type="Pfam" id="PF09938">
    <property type="entry name" value="DUF2170"/>
    <property type="match status" value="1"/>
</dbReference>
<evidence type="ECO:0008006" key="3">
    <source>
        <dbReference type="Google" id="ProtNLM"/>
    </source>
</evidence>
<keyword evidence="2" id="KW-1185">Reference proteome</keyword>
<reference evidence="1 2" key="1">
    <citation type="submission" date="2017-07" db="EMBL/GenBank/DDBJ databases">
        <title>Annotated genome sequence of Bacterioplanes sanyensis isolated from Red Sea.</title>
        <authorList>
            <person name="Rehman Z.U."/>
        </authorList>
    </citation>
    <scope>NUCLEOTIDE SEQUENCE [LARGE SCALE GENOMIC DNA]</scope>
    <source>
        <strain evidence="1 2">NV9</strain>
    </source>
</reference>
<dbReference type="AlphaFoldDB" id="A0A222FNN1"/>
<dbReference type="OrthoDB" id="7677665at2"/>
<gene>
    <name evidence="1" type="ORF">CHH28_19075</name>
</gene>